<dbReference type="InterPro" id="IPR050612">
    <property type="entry name" value="Prok_Mopterin_Oxidored"/>
</dbReference>
<feature type="binding site" evidence="6">
    <location>
        <position position="528"/>
    </location>
    <ligand>
        <name>Mo-bis(molybdopterin guanine dinucleotide)</name>
        <dbReference type="ChEBI" id="CHEBI:60539"/>
    </ligand>
</feature>
<dbReference type="InterPro" id="IPR009010">
    <property type="entry name" value="Asp_de-COase-like_dom_sf"/>
</dbReference>
<feature type="binding site" evidence="6">
    <location>
        <position position="485"/>
    </location>
    <ligand>
        <name>Mo-bis(molybdopterin guanine dinucleotide)</name>
        <dbReference type="ChEBI" id="CHEBI:60539"/>
    </ligand>
</feature>
<evidence type="ECO:0000256" key="6">
    <source>
        <dbReference type="PIRSR" id="PIRSR606658-1"/>
    </source>
</evidence>
<dbReference type="Pfam" id="PF01568">
    <property type="entry name" value="Molydop_binding"/>
    <property type="match status" value="1"/>
</dbReference>
<feature type="binding site" evidence="6">
    <location>
        <position position="373"/>
    </location>
    <ligand>
        <name>Mo-bis(molybdopterin guanine dinucleotide)</name>
        <dbReference type="ChEBI" id="CHEBI:60539"/>
    </ligand>
</feature>
<dbReference type="NCBIfam" id="TIGR00509">
    <property type="entry name" value="bisC_fam"/>
    <property type="match status" value="1"/>
</dbReference>
<dbReference type="Gene3D" id="3.40.50.740">
    <property type="match status" value="1"/>
</dbReference>
<feature type="binding site" evidence="6">
    <location>
        <position position="558"/>
    </location>
    <ligand>
        <name>Mo-bis(molybdopterin guanine dinucleotide)</name>
        <dbReference type="ChEBI" id="CHEBI:60539"/>
    </ligand>
</feature>
<evidence type="ECO:0000256" key="3">
    <source>
        <dbReference type="ARBA" id="ARBA00022723"/>
    </source>
</evidence>
<feature type="binding site" evidence="6">
    <location>
        <position position="160"/>
    </location>
    <ligand>
        <name>Mo-bis(molybdopterin guanine dinucleotide)</name>
        <dbReference type="ChEBI" id="CHEBI:60539"/>
    </ligand>
</feature>
<dbReference type="GO" id="GO:0030288">
    <property type="term" value="C:outer membrane-bounded periplasmic space"/>
    <property type="evidence" value="ECO:0007669"/>
    <property type="project" value="TreeGrafter"/>
</dbReference>
<dbReference type="Pfam" id="PF18364">
    <property type="entry name" value="Molybdopterin_N"/>
    <property type="match status" value="1"/>
</dbReference>
<dbReference type="GO" id="GO:0016491">
    <property type="term" value="F:oxidoreductase activity"/>
    <property type="evidence" value="ECO:0007669"/>
    <property type="project" value="UniProtKB-KW"/>
</dbReference>
<dbReference type="Pfam" id="PF00384">
    <property type="entry name" value="Molybdopterin"/>
    <property type="match status" value="1"/>
</dbReference>
<dbReference type="SUPFAM" id="SSF50692">
    <property type="entry name" value="ADC-like"/>
    <property type="match status" value="1"/>
</dbReference>
<dbReference type="InterPro" id="IPR041460">
    <property type="entry name" value="Molybdopterin_N"/>
</dbReference>
<dbReference type="GO" id="GO:0030151">
    <property type="term" value="F:molybdenum ion binding"/>
    <property type="evidence" value="ECO:0007669"/>
    <property type="project" value="TreeGrafter"/>
</dbReference>
<proteinExistence type="inferred from homology"/>
<dbReference type="PANTHER" id="PTHR43742:SF10">
    <property type="entry name" value="TRIMETHYLAMINE-N-OXIDE REDUCTASE 2"/>
    <property type="match status" value="1"/>
</dbReference>
<evidence type="ECO:0000256" key="1">
    <source>
        <dbReference type="ARBA" id="ARBA00010312"/>
    </source>
</evidence>
<keyword evidence="2 6" id="KW-0500">Molybdenum</keyword>
<keyword evidence="5" id="KW-0560">Oxidoreductase</keyword>
<dbReference type="InterPro" id="IPR041954">
    <property type="entry name" value="CT_DMSOR/BSOR/TMAOR"/>
</dbReference>
<keyword evidence="4" id="KW-0574">Periplasm</keyword>
<dbReference type="InterPro" id="IPR006658">
    <property type="entry name" value="BisC"/>
</dbReference>
<dbReference type="EMBL" id="NXLU01000002">
    <property type="protein sequence ID" value="RDU69436.1"/>
    <property type="molecule type" value="Genomic_DNA"/>
</dbReference>
<evidence type="ECO:0000256" key="4">
    <source>
        <dbReference type="ARBA" id="ARBA00022764"/>
    </source>
</evidence>
<evidence type="ECO:0000256" key="5">
    <source>
        <dbReference type="ARBA" id="ARBA00023002"/>
    </source>
</evidence>
<dbReference type="RefSeq" id="WP_104724612.1">
    <property type="nucleotide sequence ID" value="NZ_FZNE01000003.1"/>
</dbReference>
<feature type="binding site" evidence="6">
    <location>
        <position position="792"/>
    </location>
    <ligand>
        <name>Mo-bis(molybdopterin guanine dinucleotide)</name>
        <dbReference type="ChEBI" id="CHEBI:60539"/>
    </ligand>
</feature>
<gene>
    <name evidence="10" type="ORF">CQA62_01960</name>
</gene>
<dbReference type="AlphaFoldDB" id="A0A3D8IWV1"/>
<dbReference type="PROSITE" id="PS00932">
    <property type="entry name" value="MOLYBDOPTERIN_PROK_3"/>
    <property type="match status" value="1"/>
</dbReference>
<reference evidence="10 11" key="1">
    <citation type="submission" date="2018-04" db="EMBL/GenBank/DDBJ databases">
        <title>Novel Campyloabacter and Helicobacter Species and Strains.</title>
        <authorList>
            <person name="Mannion A.J."/>
            <person name="Shen Z."/>
            <person name="Fox J.G."/>
        </authorList>
    </citation>
    <scope>NUCLEOTIDE SEQUENCE [LARGE SCALE GENOMIC DNA]</scope>
    <source>
        <strain evidence="10 11">ATCC 700242</strain>
    </source>
</reference>
<dbReference type="CDD" id="cd02793">
    <property type="entry name" value="MopB_CT_DMSOR-BSOR-TMAOR"/>
    <property type="match status" value="1"/>
</dbReference>
<comment type="cofactor">
    <cofactor evidence="6">
        <name>Mo-bis(molybdopterin guanine dinucleotide)</name>
        <dbReference type="ChEBI" id="CHEBI:60539"/>
    </cofactor>
    <text evidence="6">Binds 1 molybdenum-bis(molybdopterin guanine dinucleotide) (Mo-bis-MGD) cofactor per subunit.</text>
</comment>
<organism evidence="10 11">
    <name type="scientific">Helicobacter cholecystus</name>
    <dbReference type="NCBI Taxonomy" id="45498"/>
    <lineage>
        <taxon>Bacteria</taxon>
        <taxon>Pseudomonadati</taxon>
        <taxon>Campylobacterota</taxon>
        <taxon>Epsilonproteobacteria</taxon>
        <taxon>Campylobacterales</taxon>
        <taxon>Helicobacteraceae</taxon>
        <taxon>Helicobacter</taxon>
    </lineage>
</organism>
<dbReference type="Gene3D" id="3.90.55.10">
    <property type="entry name" value="Dimethylsulfoxide Reductase, domain 3"/>
    <property type="match status" value="1"/>
</dbReference>
<evidence type="ECO:0000259" key="8">
    <source>
        <dbReference type="Pfam" id="PF01568"/>
    </source>
</evidence>
<evidence type="ECO:0000313" key="11">
    <source>
        <dbReference type="Proteomes" id="UP000257067"/>
    </source>
</evidence>
<protein>
    <submittedName>
        <fullName evidence="10">Molybdopterin guanine dinucleotide-containing S/N-oxide reductase</fullName>
    </submittedName>
</protein>
<dbReference type="PANTHER" id="PTHR43742">
    <property type="entry name" value="TRIMETHYLAMINE-N-OXIDE REDUCTASE"/>
    <property type="match status" value="1"/>
</dbReference>
<comment type="similarity">
    <text evidence="1">Belongs to the prokaryotic molybdopterin-containing oxidoreductase family.</text>
</comment>
<feature type="domain" description="Molybdopterin oxidoreductase N-terminal" evidence="9">
    <location>
        <begin position="53"/>
        <end position="92"/>
    </location>
</feature>
<dbReference type="GO" id="GO:0009061">
    <property type="term" value="P:anaerobic respiration"/>
    <property type="evidence" value="ECO:0007669"/>
    <property type="project" value="TreeGrafter"/>
</dbReference>
<keyword evidence="11" id="KW-1185">Reference proteome</keyword>
<evidence type="ECO:0000259" key="7">
    <source>
        <dbReference type="Pfam" id="PF00384"/>
    </source>
</evidence>
<dbReference type="SUPFAM" id="SSF53706">
    <property type="entry name" value="Formate dehydrogenase/DMSO reductase, domains 1-3"/>
    <property type="match status" value="1"/>
</dbReference>
<feature type="domain" description="Molybdopterin dinucleotide-binding" evidence="8">
    <location>
        <begin position="692"/>
        <end position="809"/>
    </location>
</feature>
<name>A0A3D8IWV1_9HELI</name>
<evidence type="ECO:0000259" key="9">
    <source>
        <dbReference type="Pfam" id="PF18364"/>
    </source>
</evidence>
<comment type="caution">
    <text evidence="10">The sequence shown here is derived from an EMBL/GenBank/DDBJ whole genome shotgun (WGS) entry which is preliminary data.</text>
</comment>
<accession>A0A3D8IWV1</accession>
<dbReference type="InterPro" id="IPR006655">
    <property type="entry name" value="Mopterin_OxRdtase_prok_CS"/>
</dbReference>
<dbReference type="Gene3D" id="2.40.40.20">
    <property type="match status" value="1"/>
</dbReference>
<dbReference type="OrthoDB" id="9759518at2"/>
<evidence type="ECO:0000313" key="10">
    <source>
        <dbReference type="EMBL" id="RDU69436.1"/>
    </source>
</evidence>
<evidence type="ECO:0000256" key="2">
    <source>
        <dbReference type="ARBA" id="ARBA00022505"/>
    </source>
</evidence>
<dbReference type="Proteomes" id="UP000257067">
    <property type="component" value="Unassembled WGS sequence"/>
</dbReference>
<keyword evidence="3 6" id="KW-0479">Metal-binding</keyword>
<dbReference type="FunFam" id="2.40.40.20:FF:000009">
    <property type="entry name" value="Biotin sulfoxide reductase 2"/>
    <property type="match status" value="1"/>
</dbReference>
<dbReference type="Gene3D" id="3.40.228.10">
    <property type="entry name" value="Dimethylsulfoxide Reductase, domain 2"/>
    <property type="match status" value="1"/>
</dbReference>
<dbReference type="FunFam" id="3.40.228.10:FF:000003">
    <property type="entry name" value="Biotin sulfoxide reductase 2"/>
    <property type="match status" value="1"/>
</dbReference>
<dbReference type="GO" id="GO:0043546">
    <property type="term" value="F:molybdopterin cofactor binding"/>
    <property type="evidence" value="ECO:0007669"/>
    <property type="project" value="InterPro"/>
</dbReference>
<feature type="binding site" evidence="6">
    <location>
        <position position="481"/>
    </location>
    <ligand>
        <name>Mo-bis(molybdopterin guanine dinucleotide)</name>
        <dbReference type="ChEBI" id="CHEBI:60539"/>
    </ligand>
</feature>
<feature type="domain" description="Molybdopterin oxidoreductase" evidence="7">
    <location>
        <begin position="99"/>
        <end position="567"/>
    </location>
</feature>
<dbReference type="InterPro" id="IPR006656">
    <property type="entry name" value="Mopterin_OxRdtase"/>
</dbReference>
<dbReference type="InterPro" id="IPR006657">
    <property type="entry name" value="MoPterin_dinucl-bd_dom"/>
</dbReference>
<sequence length="836" mass="92565">MKTIDTHRRNLLKYAGLFASIPFVSQIIDKSHLLAAGVNQFSTDLVLNGEVYTAAHWGALKVSVKNGKIIKSENAFEGMIDNPLQSVTADLVEGQRTNRIKAPMVRKSYLEKKANHRELRGADEWVEVSYDQAIKLVSDEVARVRKQKGASGIYGGSYGWKSSGNFHNARTLLHRYLTMGGGFVGGLGDYSAGAAQVIMPHVMGTLEVYEQQTSWPLIMQHSKVVVIWGANPVDTLRIAWTSNDGVGLEYFTKLKNSGKKIIIIDPIKSNTVEFYGEKAEWISPKPNTDVAVMLGIIHTMLLSGKYNKEFIETYTEGFDKFADYVMGKGEDQTPKTAEWAAKISGVNPEKIKELASLFFENRTMLMTGYNMQRQHHGEQVHWMAVALASAIGQIGLPGGGFGISYHYANGGSPTTNAPIIGGMTVGKSSRGGAEWLNNESSTAIPVARIADCLLNPGKTIDYNGRKITYPDIDLVYWVGGNPLVHHQDTNLLIKAWKKPTTVIVHDMYWTPTAKMADIVFPITTPYERNDLTMSGDYSNLNINPMKQVVARMPKSKHDYEVFADLAKAGGFGEQFTENKSEMQWLEEFYNAAYNQAKKAGVLMANGNEMPDFATFWNANKPLVFSPTPEGEEFVRYGEFREDPILNPLGTPSGKIEIYSETIAKMNYKDCKGYPMWFEPIEWLGMNNKPAEFALVSPHPSLRLHSQLSNTALREKYAVADREPIWINPTDAKSKGIKNGDIVRVFNARGQILAGAVVSNIVPESVVRIYEGAWYDPEDPAKEGTLCKNGNANVLTLDLPTSELADANIANTALVNIEKYKGKAPKLTAFMPPKGAE</sequence>
<dbReference type="GO" id="GO:0009055">
    <property type="term" value="F:electron transfer activity"/>
    <property type="evidence" value="ECO:0007669"/>
    <property type="project" value="TreeGrafter"/>
</dbReference>